<evidence type="ECO:0000313" key="4">
    <source>
        <dbReference type="Proteomes" id="UP000663828"/>
    </source>
</evidence>
<accession>A0A816HD78</accession>
<dbReference type="SMART" id="SM00028">
    <property type="entry name" value="TPR"/>
    <property type="match status" value="4"/>
</dbReference>
<dbReference type="SUPFAM" id="SSF48452">
    <property type="entry name" value="TPR-like"/>
    <property type="match status" value="1"/>
</dbReference>
<keyword evidence="2" id="KW-0802">TPR repeat</keyword>
<evidence type="ECO:0000256" key="2">
    <source>
        <dbReference type="ARBA" id="ARBA00022803"/>
    </source>
</evidence>
<evidence type="ECO:0000256" key="1">
    <source>
        <dbReference type="ARBA" id="ARBA00022737"/>
    </source>
</evidence>
<dbReference type="InterPro" id="IPR011990">
    <property type="entry name" value="TPR-like_helical_dom_sf"/>
</dbReference>
<evidence type="ECO:0000313" key="3">
    <source>
        <dbReference type="EMBL" id="CAF1686710.1"/>
    </source>
</evidence>
<dbReference type="PANTHER" id="PTHR45641">
    <property type="entry name" value="TETRATRICOPEPTIDE REPEAT PROTEIN (AFU_ORTHOLOGUE AFUA_6G03870)"/>
    <property type="match status" value="1"/>
</dbReference>
<sequence length="275" mass="31286">DESNFPEEQEVLFDIGCTFKIVWVKRSKANGYLVRLRMTDEGSQMADSYMESKRSLIDTQDIQITFGSLLRKIGHYDESCRYFKQLLADSVQCDIAWIHCHLALSLTKTDENEEALKHLETAANYMKTDTRYCPVDLLSVLCAIGNIQRTQGLRERAFETYMIAMALHDTCTIIDSNGSDLSYIADIYFDSGDYDRARQICESSLQLITQSKYPDYLAMADILNTMGNISLLEGNSINNALEHFRKCLSIREPWLPGNHPAIADVLEDLATAYSR</sequence>
<feature type="non-terminal residue" evidence="3">
    <location>
        <position position="275"/>
    </location>
</feature>
<name>A0A816HD78_ADIRI</name>
<reference evidence="3" key="1">
    <citation type="submission" date="2021-02" db="EMBL/GenBank/DDBJ databases">
        <authorList>
            <person name="Nowell W R."/>
        </authorList>
    </citation>
    <scope>NUCLEOTIDE SEQUENCE</scope>
</reference>
<keyword evidence="1" id="KW-0677">Repeat</keyword>
<gene>
    <name evidence="3" type="ORF">XAT740_LOCUS62113</name>
</gene>
<dbReference type="InterPro" id="IPR019734">
    <property type="entry name" value="TPR_rpt"/>
</dbReference>
<organism evidence="3 4">
    <name type="scientific">Adineta ricciae</name>
    <name type="common">Rotifer</name>
    <dbReference type="NCBI Taxonomy" id="249248"/>
    <lineage>
        <taxon>Eukaryota</taxon>
        <taxon>Metazoa</taxon>
        <taxon>Spiralia</taxon>
        <taxon>Gnathifera</taxon>
        <taxon>Rotifera</taxon>
        <taxon>Eurotatoria</taxon>
        <taxon>Bdelloidea</taxon>
        <taxon>Adinetida</taxon>
        <taxon>Adinetidae</taxon>
        <taxon>Adineta</taxon>
    </lineage>
</organism>
<dbReference type="PANTHER" id="PTHR45641:SF19">
    <property type="entry name" value="NEPHROCYSTIN-3"/>
    <property type="match status" value="1"/>
</dbReference>
<proteinExistence type="predicted"/>
<dbReference type="Proteomes" id="UP000663828">
    <property type="component" value="Unassembled WGS sequence"/>
</dbReference>
<dbReference type="Pfam" id="PF13424">
    <property type="entry name" value="TPR_12"/>
    <property type="match status" value="1"/>
</dbReference>
<dbReference type="Gene3D" id="1.25.40.10">
    <property type="entry name" value="Tetratricopeptide repeat domain"/>
    <property type="match status" value="2"/>
</dbReference>
<dbReference type="EMBL" id="CAJNOR010017075">
    <property type="protein sequence ID" value="CAF1686710.1"/>
    <property type="molecule type" value="Genomic_DNA"/>
</dbReference>
<dbReference type="AlphaFoldDB" id="A0A816HD78"/>
<keyword evidence="4" id="KW-1185">Reference proteome</keyword>
<feature type="non-terminal residue" evidence="3">
    <location>
        <position position="1"/>
    </location>
</feature>
<comment type="caution">
    <text evidence="3">The sequence shown here is derived from an EMBL/GenBank/DDBJ whole genome shotgun (WGS) entry which is preliminary data.</text>
</comment>
<protein>
    <submittedName>
        <fullName evidence="3">Uncharacterized protein</fullName>
    </submittedName>
</protein>